<name>J3NWS2_GAET3</name>
<proteinExistence type="predicted"/>
<dbReference type="HOGENOM" id="CLU_2399806_0_0_1"/>
<dbReference type="EMBL" id="GL385397">
    <property type="protein sequence ID" value="EJT75804.1"/>
    <property type="molecule type" value="Genomic_DNA"/>
</dbReference>
<evidence type="ECO:0000256" key="1">
    <source>
        <dbReference type="SAM" id="MobiDB-lite"/>
    </source>
</evidence>
<reference evidence="3" key="4">
    <citation type="journal article" date="2015" name="G3 (Bethesda)">
        <title>Genome sequences of three phytopathogenic species of the Magnaporthaceae family of fungi.</title>
        <authorList>
            <person name="Okagaki L.H."/>
            <person name="Nunes C.C."/>
            <person name="Sailsbery J."/>
            <person name="Clay B."/>
            <person name="Brown D."/>
            <person name="John T."/>
            <person name="Oh Y."/>
            <person name="Young N."/>
            <person name="Fitzgerald M."/>
            <person name="Haas B.J."/>
            <person name="Zeng Q."/>
            <person name="Young S."/>
            <person name="Adiconis X."/>
            <person name="Fan L."/>
            <person name="Levin J.Z."/>
            <person name="Mitchell T.K."/>
            <person name="Okubara P.A."/>
            <person name="Farman M.L."/>
            <person name="Kohn L.M."/>
            <person name="Birren B."/>
            <person name="Ma L.-J."/>
            <person name="Dean R.A."/>
        </authorList>
    </citation>
    <scope>NUCLEOTIDE SEQUENCE</scope>
    <source>
        <strain evidence="3">R3-111a-1</strain>
    </source>
</reference>
<dbReference type="AlphaFoldDB" id="J3NWS2"/>
<dbReference type="RefSeq" id="XP_009221804.1">
    <property type="nucleotide sequence ID" value="XM_009223540.1"/>
</dbReference>
<dbReference type="VEuPathDB" id="FungiDB:GGTG_05733"/>
<gene>
    <name evidence="3" type="primary">20346191</name>
    <name evidence="2" type="ORF">GGTG_05733</name>
</gene>
<sequence length="93" mass="10264">MRGGEWLSMCYGDATCILRSPRVESGPRQLEPGSIYRPERYRKGTWLDAGVRVEVEGGQRQSHGQVPSAKRCASWHKARLGGGAARPGWTPPD</sequence>
<evidence type="ECO:0000313" key="3">
    <source>
        <dbReference type="EnsemblFungi" id="EJT75804"/>
    </source>
</evidence>
<reference evidence="2" key="2">
    <citation type="submission" date="2010-07" db="EMBL/GenBank/DDBJ databases">
        <authorList>
            <consortium name="The Broad Institute Genome Sequencing Platform"/>
            <consortium name="Broad Institute Genome Sequencing Center for Infectious Disease"/>
            <person name="Ma L.-J."/>
            <person name="Dead R."/>
            <person name="Young S."/>
            <person name="Zeng Q."/>
            <person name="Koehrsen M."/>
            <person name="Alvarado L."/>
            <person name="Berlin A."/>
            <person name="Chapman S.B."/>
            <person name="Chen Z."/>
            <person name="Freedman E."/>
            <person name="Gellesch M."/>
            <person name="Goldberg J."/>
            <person name="Griggs A."/>
            <person name="Gujja S."/>
            <person name="Heilman E.R."/>
            <person name="Heiman D."/>
            <person name="Hepburn T."/>
            <person name="Howarth C."/>
            <person name="Jen D."/>
            <person name="Larson L."/>
            <person name="Mehta T."/>
            <person name="Neiman D."/>
            <person name="Pearson M."/>
            <person name="Roberts A."/>
            <person name="Saif S."/>
            <person name="Shea T."/>
            <person name="Shenoy N."/>
            <person name="Sisk P."/>
            <person name="Stolte C."/>
            <person name="Sykes S."/>
            <person name="Walk T."/>
            <person name="White J."/>
            <person name="Yandava C."/>
            <person name="Haas B."/>
            <person name="Nusbaum C."/>
            <person name="Birren B."/>
        </authorList>
    </citation>
    <scope>NUCLEOTIDE SEQUENCE</scope>
    <source>
        <strain evidence="2">R3-111a-1</strain>
    </source>
</reference>
<dbReference type="EnsemblFungi" id="EJT75804">
    <property type="protein sequence ID" value="EJT75804"/>
    <property type="gene ID" value="GGTG_05733"/>
</dbReference>
<dbReference type="GeneID" id="20346191"/>
<reference evidence="2" key="3">
    <citation type="submission" date="2010-09" db="EMBL/GenBank/DDBJ databases">
        <title>Annotation of Gaeumannomyces graminis var. tritici R3-111a-1.</title>
        <authorList>
            <consortium name="The Broad Institute Genome Sequencing Platform"/>
            <person name="Ma L.-J."/>
            <person name="Dead R."/>
            <person name="Young S.K."/>
            <person name="Zeng Q."/>
            <person name="Gargeya S."/>
            <person name="Fitzgerald M."/>
            <person name="Haas B."/>
            <person name="Abouelleil A."/>
            <person name="Alvarado L."/>
            <person name="Arachchi H.M."/>
            <person name="Berlin A."/>
            <person name="Brown A."/>
            <person name="Chapman S.B."/>
            <person name="Chen Z."/>
            <person name="Dunbar C."/>
            <person name="Freedman E."/>
            <person name="Gearin G."/>
            <person name="Gellesch M."/>
            <person name="Goldberg J."/>
            <person name="Griggs A."/>
            <person name="Gujja S."/>
            <person name="Heiman D."/>
            <person name="Howarth C."/>
            <person name="Larson L."/>
            <person name="Lui A."/>
            <person name="MacDonald P.J.P."/>
            <person name="Mehta T."/>
            <person name="Montmayeur A."/>
            <person name="Murphy C."/>
            <person name="Neiman D."/>
            <person name="Pearson M."/>
            <person name="Priest M."/>
            <person name="Roberts A."/>
            <person name="Saif S."/>
            <person name="Shea T."/>
            <person name="Shenoy N."/>
            <person name="Sisk P."/>
            <person name="Stolte C."/>
            <person name="Sykes S."/>
            <person name="Yandava C."/>
            <person name="Wortman J."/>
            <person name="Nusbaum C."/>
            <person name="Birren B."/>
        </authorList>
    </citation>
    <scope>NUCLEOTIDE SEQUENCE</scope>
    <source>
        <strain evidence="2">R3-111a-1</strain>
    </source>
</reference>
<protein>
    <submittedName>
        <fullName evidence="2 3">Uncharacterized protein</fullName>
    </submittedName>
</protein>
<reference evidence="3" key="5">
    <citation type="submission" date="2018-04" db="UniProtKB">
        <authorList>
            <consortium name="EnsemblFungi"/>
        </authorList>
    </citation>
    <scope>IDENTIFICATION</scope>
    <source>
        <strain evidence="3">R3-111a-1</strain>
    </source>
</reference>
<accession>J3NWS2</accession>
<evidence type="ECO:0000313" key="4">
    <source>
        <dbReference type="Proteomes" id="UP000006039"/>
    </source>
</evidence>
<keyword evidence="4" id="KW-1185">Reference proteome</keyword>
<feature type="region of interest" description="Disordered" evidence="1">
    <location>
        <begin position="57"/>
        <end position="93"/>
    </location>
</feature>
<evidence type="ECO:0000313" key="2">
    <source>
        <dbReference type="EMBL" id="EJT75804.1"/>
    </source>
</evidence>
<dbReference type="Proteomes" id="UP000006039">
    <property type="component" value="Unassembled WGS sequence"/>
</dbReference>
<organism evidence="2">
    <name type="scientific">Gaeumannomyces tritici (strain R3-111a-1)</name>
    <name type="common">Wheat and barley take-all root rot fungus</name>
    <name type="synonym">Gaeumannomyces graminis var. tritici</name>
    <dbReference type="NCBI Taxonomy" id="644352"/>
    <lineage>
        <taxon>Eukaryota</taxon>
        <taxon>Fungi</taxon>
        <taxon>Dikarya</taxon>
        <taxon>Ascomycota</taxon>
        <taxon>Pezizomycotina</taxon>
        <taxon>Sordariomycetes</taxon>
        <taxon>Sordariomycetidae</taxon>
        <taxon>Magnaporthales</taxon>
        <taxon>Magnaporthaceae</taxon>
        <taxon>Gaeumannomyces</taxon>
    </lineage>
</organism>
<reference evidence="4" key="1">
    <citation type="submission" date="2010-07" db="EMBL/GenBank/DDBJ databases">
        <title>The genome sequence of Gaeumannomyces graminis var. tritici strain R3-111a-1.</title>
        <authorList>
            <consortium name="The Broad Institute Genome Sequencing Platform"/>
            <person name="Ma L.-J."/>
            <person name="Dead R."/>
            <person name="Young S."/>
            <person name="Zeng Q."/>
            <person name="Koehrsen M."/>
            <person name="Alvarado L."/>
            <person name="Berlin A."/>
            <person name="Chapman S.B."/>
            <person name="Chen Z."/>
            <person name="Freedman E."/>
            <person name="Gellesch M."/>
            <person name="Goldberg J."/>
            <person name="Griggs A."/>
            <person name="Gujja S."/>
            <person name="Heilman E.R."/>
            <person name="Heiman D."/>
            <person name="Hepburn T."/>
            <person name="Howarth C."/>
            <person name="Jen D."/>
            <person name="Larson L."/>
            <person name="Mehta T."/>
            <person name="Neiman D."/>
            <person name="Pearson M."/>
            <person name="Roberts A."/>
            <person name="Saif S."/>
            <person name="Shea T."/>
            <person name="Shenoy N."/>
            <person name="Sisk P."/>
            <person name="Stolte C."/>
            <person name="Sykes S."/>
            <person name="Walk T."/>
            <person name="White J."/>
            <person name="Yandava C."/>
            <person name="Haas B."/>
            <person name="Nusbaum C."/>
            <person name="Birren B."/>
        </authorList>
    </citation>
    <scope>NUCLEOTIDE SEQUENCE [LARGE SCALE GENOMIC DNA]</scope>
    <source>
        <strain evidence="4">R3-111a-1</strain>
    </source>
</reference>